<dbReference type="InterPro" id="IPR009056">
    <property type="entry name" value="Cyt_c-like_dom"/>
</dbReference>
<dbReference type="AlphaFoldDB" id="A0AAE3KQV5"/>
<feature type="domain" description="Cytochrome c" evidence="6">
    <location>
        <begin position="372"/>
        <end position="653"/>
    </location>
</feature>
<organism evidence="7 8">
    <name type="scientific">Limnofasciculus baicalensis BBK-W-15</name>
    <dbReference type="NCBI Taxonomy" id="2699891"/>
    <lineage>
        <taxon>Bacteria</taxon>
        <taxon>Bacillati</taxon>
        <taxon>Cyanobacteriota</taxon>
        <taxon>Cyanophyceae</taxon>
        <taxon>Coleofasciculales</taxon>
        <taxon>Coleofasciculaceae</taxon>
        <taxon>Limnofasciculus</taxon>
        <taxon>Limnofasciculus baicalensis</taxon>
    </lineage>
</organism>
<dbReference type="GO" id="GO:0009055">
    <property type="term" value="F:electron transfer activity"/>
    <property type="evidence" value="ECO:0007669"/>
    <property type="project" value="InterPro"/>
</dbReference>
<dbReference type="Gene3D" id="1.10.760.10">
    <property type="entry name" value="Cytochrome c-like domain"/>
    <property type="match status" value="1"/>
</dbReference>
<evidence type="ECO:0000259" key="6">
    <source>
        <dbReference type="PROSITE" id="PS51007"/>
    </source>
</evidence>
<dbReference type="EMBL" id="JAMZMM010000521">
    <property type="protein sequence ID" value="MCP2732241.1"/>
    <property type="molecule type" value="Genomic_DNA"/>
</dbReference>
<dbReference type="GO" id="GO:0004130">
    <property type="term" value="F:cytochrome-c peroxidase activity"/>
    <property type="evidence" value="ECO:0007669"/>
    <property type="project" value="TreeGrafter"/>
</dbReference>
<evidence type="ECO:0000256" key="5">
    <source>
        <dbReference type="SAM" id="MobiDB-lite"/>
    </source>
</evidence>
<dbReference type="GO" id="GO:0020037">
    <property type="term" value="F:heme binding"/>
    <property type="evidence" value="ECO:0007669"/>
    <property type="project" value="InterPro"/>
</dbReference>
<keyword evidence="1 4" id="KW-0349">Heme</keyword>
<keyword evidence="2 4" id="KW-0479">Metal-binding</keyword>
<reference evidence="7" key="1">
    <citation type="submission" date="2022-06" db="EMBL/GenBank/DDBJ databases">
        <title>New cyanobacteria of genus Symplocastrum in benthos of Lake Baikal.</title>
        <authorList>
            <person name="Sorokovikova E."/>
            <person name="Tikhonova I."/>
            <person name="Krasnopeev A."/>
            <person name="Evseev P."/>
            <person name="Gladkikh A."/>
            <person name="Belykh O."/>
        </authorList>
    </citation>
    <scope>NUCLEOTIDE SEQUENCE</scope>
    <source>
        <strain evidence="7">BBK-W-15</strain>
    </source>
</reference>
<accession>A0AAE3KQV5</accession>
<evidence type="ECO:0000313" key="7">
    <source>
        <dbReference type="EMBL" id="MCP2732241.1"/>
    </source>
</evidence>
<dbReference type="Proteomes" id="UP001204953">
    <property type="component" value="Unassembled WGS sequence"/>
</dbReference>
<evidence type="ECO:0000256" key="1">
    <source>
        <dbReference type="ARBA" id="ARBA00022617"/>
    </source>
</evidence>
<dbReference type="PROSITE" id="PS51007">
    <property type="entry name" value="CYTC"/>
    <property type="match status" value="1"/>
</dbReference>
<dbReference type="PANTHER" id="PTHR30600">
    <property type="entry name" value="CYTOCHROME C PEROXIDASE-RELATED"/>
    <property type="match status" value="1"/>
</dbReference>
<evidence type="ECO:0000256" key="3">
    <source>
        <dbReference type="ARBA" id="ARBA00023004"/>
    </source>
</evidence>
<dbReference type="InterPro" id="IPR051395">
    <property type="entry name" value="Cytochrome_c_Peroxidase/MauG"/>
</dbReference>
<feature type="region of interest" description="Disordered" evidence="5">
    <location>
        <begin position="1"/>
        <end position="30"/>
    </location>
</feature>
<comment type="caution">
    <text evidence="7">The sequence shown here is derived from an EMBL/GenBank/DDBJ whole genome shotgun (WGS) entry which is preliminary data.</text>
</comment>
<evidence type="ECO:0000313" key="8">
    <source>
        <dbReference type="Proteomes" id="UP001204953"/>
    </source>
</evidence>
<dbReference type="PANTHER" id="PTHR30600:SF9">
    <property type="entry name" value="BLR7738 PROTEIN"/>
    <property type="match status" value="1"/>
</dbReference>
<dbReference type="RefSeq" id="WP_254014966.1">
    <property type="nucleotide sequence ID" value="NZ_JAMZMM010000521.1"/>
</dbReference>
<dbReference type="SUPFAM" id="SSF46626">
    <property type="entry name" value="Cytochrome c"/>
    <property type="match status" value="1"/>
</dbReference>
<name>A0AAE3KQV5_9CYAN</name>
<dbReference type="InterPro" id="IPR036909">
    <property type="entry name" value="Cyt_c-like_dom_sf"/>
</dbReference>
<evidence type="ECO:0000256" key="2">
    <source>
        <dbReference type="ARBA" id="ARBA00022723"/>
    </source>
</evidence>
<gene>
    <name evidence="7" type="ORF">NJ959_27805</name>
</gene>
<proteinExistence type="predicted"/>
<keyword evidence="8" id="KW-1185">Reference proteome</keyword>
<protein>
    <recommendedName>
        <fullName evidence="6">Cytochrome c domain-containing protein</fullName>
    </recommendedName>
</protein>
<dbReference type="GO" id="GO:0046872">
    <property type="term" value="F:metal ion binding"/>
    <property type="evidence" value="ECO:0007669"/>
    <property type="project" value="UniProtKB-KW"/>
</dbReference>
<keyword evidence="3 4" id="KW-0408">Iron</keyword>
<evidence type="ECO:0000256" key="4">
    <source>
        <dbReference type="PROSITE-ProRule" id="PRU00433"/>
    </source>
</evidence>
<feature type="compositionally biased region" description="Acidic residues" evidence="5">
    <location>
        <begin position="8"/>
        <end position="25"/>
    </location>
</feature>
<sequence>MPTSVTEYTDDTTTEPTEYPDETDETNPNQLGYIPYYYNENLTEAEKNGQQTWYFWTGGNEKFFRDQAKSTDGEVDFFSLVDARPADDSLPHNPHLQRNNRFKAIGMINDPTCEAATEPDEYGLWIDKCKDPHSAGIMGARKFPNPNFNPATWDVAQYYQKGSQIEPPYRIGISCGICHIAFDPLKPPADPEKPLWENLVSALGNQYLKEGALFGANIPDNDFRKQVLNTQQPGTSDTSRIATDHINNPNAINPIFNLADRPRVEEVMNDGTTRAVPHILKDGADSVGVALASLRVYVNIGMCSDYWLTLHDPLLGRTAQKPFDIEKAKAECEYWPKTEARMADAEAFLKTLIPMHLKDAPGGEAYLTKDATVLERGKIVFADTCATCHSSKKPPAEIIADPEQTKQWYRDSVLSSDFLDRNFLSDDKRYPVTLIGTNASRALATNATEGHVWAQFSSKTYKELPSPGTLTLENPFNKDKPINFEVPDGGTGYYRTPSLISMWAIAPYFHNNSLGTYNGDPSVEGRMAAFQDGVEKLLWSEKRDGLKSIKRTGEETKLQLRKLTVSVPKGTPINLLANLDPRNTPRILQRKLESDLGGKIAGSLVPLVPKKVLVHTLLKSNQSPDFIEDRGHAFAADLSDEDKLALIEFLKTL</sequence>